<name>A0AAD6S8H7_9AGAR</name>
<organism evidence="1 2">
    <name type="scientific">Mycena alexandri</name>
    <dbReference type="NCBI Taxonomy" id="1745969"/>
    <lineage>
        <taxon>Eukaryota</taxon>
        <taxon>Fungi</taxon>
        <taxon>Dikarya</taxon>
        <taxon>Basidiomycota</taxon>
        <taxon>Agaricomycotina</taxon>
        <taxon>Agaricomycetes</taxon>
        <taxon>Agaricomycetidae</taxon>
        <taxon>Agaricales</taxon>
        <taxon>Marasmiineae</taxon>
        <taxon>Mycenaceae</taxon>
        <taxon>Mycena</taxon>
    </lineage>
</organism>
<dbReference type="Proteomes" id="UP001218188">
    <property type="component" value="Unassembled WGS sequence"/>
</dbReference>
<keyword evidence="2" id="KW-1185">Reference proteome</keyword>
<gene>
    <name evidence="1" type="ORF">C8F04DRAFT_971636</name>
</gene>
<dbReference type="EMBL" id="JARJCM010000212">
    <property type="protein sequence ID" value="KAJ7022323.1"/>
    <property type="molecule type" value="Genomic_DNA"/>
</dbReference>
<protein>
    <submittedName>
        <fullName evidence="1">Uncharacterized protein</fullName>
    </submittedName>
</protein>
<comment type="caution">
    <text evidence="1">The sequence shown here is derived from an EMBL/GenBank/DDBJ whole genome shotgun (WGS) entry which is preliminary data.</text>
</comment>
<reference evidence="1" key="1">
    <citation type="submission" date="2023-03" db="EMBL/GenBank/DDBJ databases">
        <title>Massive genome expansion in bonnet fungi (Mycena s.s.) driven by repeated elements and novel gene families across ecological guilds.</title>
        <authorList>
            <consortium name="Lawrence Berkeley National Laboratory"/>
            <person name="Harder C.B."/>
            <person name="Miyauchi S."/>
            <person name="Viragh M."/>
            <person name="Kuo A."/>
            <person name="Thoen E."/>
            <person name="Andreopoulos B."/>
            <person name="Lu D."/>
            <person name="Skrede I."/>
            <person name="Drula E."/>
            <person name="Henrissat B."/>
            <person name="Morin E."/>
            <person name="Kohler A."/>
            <person name="Barry K."/>
            <person name="LaButti K."/>
            <person name="Morin E."/>
            <person name="Salamov A."/>
            <person name="Lipzen A."/>
            <person name="Mereny Z."/>
            <person name="Hegedus B."/>
            <person name="Baldrian P."/>
            <person name="Stursova M."/>
            <person name="Weitz H."/>
            <person name="Taylor A."/>
            <person name="Grigoriev I.V."/>
            <person name="Nagy L.G."/>
            <person name="Martin F."/>
            <person name="Kauserud H."/>
        </authorList>
    </citation>
    <scope>NUCLEOTIDE SEQUENCE</scope>
    <source>
        <strain evidence="1">CBHHK200</strain>
    </source>
</reference>
<dbReference type="AlphaFoldDB" id="A0AAD6S8H7"/>
<proteinExistence type="predicted"/>
<evidence type="ECO:0000313" key="1">
    <source>
        <dbReference type="EMBL" id="KAJ7022323.1"/>
    </source>
</evidence>
<evidence type="ECO:0000313" key="2">
    <source>
        <dbReference type="Proteomes" id="UP001218188"/>
    </source>
</evidence>
<accession>A0AAD6S8H7</accession>
<sequence length="1002" mass="111041">MDPSTRPRTGFSLLIDEISLEQRARYFRWDNTIGGICREHAHLANLTVDNAESIQTVAEQVRNGVCHLGKEATVVAIASYSKEDYHARPIIVSVTDKTEKAPEQAEWMRTLLACWDEKWERLLGPIFGFASDGESVHRLAMHKLFMQHLLDEDSELWELLGSLLGFNLQCDSKGRVADKDPKHLFKRLCTLLRSAEGILIGDVVINRVMLTQHLLHIENMTLEAINNLIDPSDHQNVPKAVQLLEGIIRLYSEPVTGLDPTLLKGRKAIALLAEILHSLLTPFVDVTLSLSEQITRLAKYAHLVVPIFRHHKTSFMSNQLYADSQTMIKSIFFCIAQQKVLDAKQGTKSGFYISQSGDDRLELSFSETRCQTHARNHDSLELADKLSVTADIHQIYNEYPEWDRGHRRLKYRDGEGVDHVNPASITGCVLVEEVDLAACWAAGRSRALPALAAGGFPDVDFETMFSPANVDMLRPHGDGTYPAIAKDPSSGVVVDEEGFTYLDIPSAPTAAASTFTDETNGPVAIELEDLLPEPREELEEPRRHSDWLDFRGKSVHKASAIRIISGKKSNDRLVRVQDLAVRSYTQFNFPATLDRNNLGSDSSFCFGKLAAVLLRVSTRVTVGILSVTSVELNGRRVGQVDVSDLPLVDHGIKITGQLLALRQTPITSAGYNWVWTNDYIRLPPFKATKNPIDTVNRKSMTITAPSYLIQPVNPTRVTIEDGAHGECVPPITSIAWQFPEAMLSLLVGAIWETVKDLEGILSQIPKCGDGDDLPYRNLAGESMFISQAATALIPAQEISDEDVVCLQCHKVLKRQDIRPHVGRHILLARQGVLEPGLFEPVGTVLPCGFCGRSGTCSINLQKTTTTYQPMSECPNARSFSIAAALKGSKSTPCTNAPVLCTLCPQNPKQKERPAVWRYNMLGHIRISHSNHAPPSNFPPMDTAKVTLITREEQFDVGVPDAHIISDFPGPLFEAEFNALRADLKRKADGPVPRGNSKRHHPS</sequence>